<organism evidence="2">
    <name type="scientific">Quercus suber</name>
    <name type="common">Cork oak</name>
    <dbReference type="NCBI Taxonomy" id="58331"/>
    <lineage>
        <taxon>Eukaryota</taxon>
        <taxon>Viridiplantae</taxon>
        <taxon>Streptophyta</taxon>
        <taxon>Embryophyta</taxon>
        <taxon>Tracheophyta</taxon>
        <taxon>Spermatophyta</taxon>
        <taxon>Magnoliopsida</taxon>
        <taxon>eudicotyledons</taxon>
        <taxon>Gunneridae</taxon>
        <taxon>Pentapetalae</taxon>
        <taxon>rosids</taxon>
        <taxon>fabids</taxon>
        <taxon>Fagales</taxon>
        <taxon>Fagaceae</taxon>
        <taxon>Quercus</taxon>
    </lineage>
</organism>
<reference evidence="2" key="3">
    <citation type="submission" date="2023-07" db="EMBL/GenBank/DDBJ databases">
        <title>An improved reference 1 genome and first organelle genomes of Quercus suber.</title>
        <authorList>
            <consortium name="Genosuber Consortium"/>
            <person name="Usie A."/>
            <person name="Serra O."/>
            <person name="Barros P."/>
        </authorList>
    </citation>
    <scope>NUCLEOTIDE SEQUENCE</scope>
    <source>
        <strain evidence="2">HL8</strain>
        <tissue evidence="2">Leaves</tissue>
    </source>
</reference>
<name>A0AAW0MBY6_QUESU</name>
<dbReference type="InterPro" id="IPR053168">
    <property type="entry name" value="Glutamic_endopeptidase"/>
</dbReference>
<dbReference type="PROSITE" id="PS52045">
    <property type="entry name" value="NEPROSIN_PEP_CD"/>
    <property type="match status" value="1"/>
</dbReference>
<dbReference type="PANTHER" id="PTHR31589">
    <property type="entry name" value="PROTEIN, PUTATIVE (DUF239)-RELATED-RELATED"/>
    <property type="match status" value="1"/>
</dbReference>
<gene>
    <name evidence="2" type="ORF">CFP56_011357</name>
</gene>
<feature type="domain" description="Neprosin PEP catalytic" evidence="1">
    <location>
        <begin position="1"/>
        <end position="183"/>
    </location>
</feature>
<sequence>MGTMSAWKPQVQEPNEHSVSQILIQGSLSASDVSTIAAGWQIAPYNDTGRFNLLCLYGFVQITEEIVLGGTIKPLSVYNGAQFGFKVHIWKIAPYSDTGCFNLLCLYGFVQITEEIVFGGTIKPLSVYNGAQFGFKVHIWKDPREGVWWLEIENKILGYWPDYLFLSLSERGSEIQWGGEVLK</sequence>
<accession>A0AAW0MBY6</accession>
<dbReference type="EMBL" id="PKMF04000002">
    <property type="protein sequence ID" value="KAK7861408.1"/>
    <property type="molecule type" value="Genomic_DNA"/>
</dbReference>
<dbReference type="Pfam" id="PF03080">
    <property type="entry name" value="Neprosin"/>
    <property type="match status" value="1"/>
</dbReference>
<evidence type="ECO:0000259" key="1">
    <source>
        <dbReference type="PROSITE" id="PS52045"/>
    </source>
</evidence>
<proteinExistence type="predicted"/>
<evidence type="ECO:0000313" key="2">
    <source>
        <dbReference type="EMBL" id="KAK7861408.1"/>
    </source>
</evidence>
<dbReference type="InterPro" id="IPR004314">
    <property type="entry name" value="Neprosin"/>
</dbReference>
<reference evidence="2" key="2">
    <citation type="journal article" date="2018" name="Sci. Data">
        <title>The draft genome sequence of cork oak.</title>
        <authorList>
            <person name="Ramos A.M."/>
            <person name="Usie A."/>
            <person name="Barbosa P."/>
            <person name="Barros P.M."/>
            <person name="Capote T."/>
            <person name="Chaves I."/>
            <person name="Simoes F."/>
            <person name="Abreu I."/>
            <person name="Carrasquinho I."/>
            <person name="Faro C."/>
            <person name="Guimaraes J.B."/>
            <person name="Mendonca D."/>
            <person name="Nobrega F."/>
            <person name="Rodrigues L."/>
            <person name="Saibo N.J.M."/>
            <person name="Varela M.C."/>
            <person name="Egas C."/>
            <person name="Matos J."/>
            <person name="Miguel C.M."/>
            <person name="Oliveira M.M."/>
            <person name="Ricardo C.P."/>
            <person name="Goncalves S."/>
        </authorList>
    </citation>
    <scope>NUCLEOTIDE SEQUENCE [LARGE SCALE GENOMIC DNA]</scope>
    <source>
        <strain evidence="2">HL8</strain>
    </source>
</reference>
<comment type="caution">
    <text evidence="2">The sequence shown here is derived from an EMBL/GenBank/DDBJ whole genome shotgun (WGS) entry which is preliminary data.</text>
</comment>
<dbReference type="PANTHER" id="PTHR31589:SF24">
    <property type="entry name" value="OS07G0205500 PROTEIN"/>
    <property type="match status" value="1"/>
</dbReference>
<reference evidence="2" key="1">
    <citation type="submission" date="2017-12" db="EMBL/GenBank/DDBJ databases">
        <authorList>
            <person name="Barbosa P."/>
            <person name="Usie A."/>
            <person name="Ramos A.M."/>
        </authorList>
    </citation>
    <scope>NUCLEOTIDE SEQUENCE</scope>
    <source>
        <strain evidence="2">HL8</strain>
        <tissue evidence="2">Leaves</tissue>
    </source>
</reference>
<protein>
    <recommendedName>
        <fullName evidence="1">Neprosin PEP catalytic domain-containing protein</fullName>
    </recommendedName>
</protein>
<dbReference type="AlphaFoldDB" id="A0AAW0MBY6"/>